<dbReference type="STRING" id="980561.A1359_04495"/>
<protein>
    <recommendedName>
        <fullName evidence="4">Intracellular septation protein A</fullName>
    </recommendedName>
</protein>
<gene>
    <name evidence="2" type="ORF">A1359_04495</name>
</gene>
<feature type="transmembrane region" description="Helical" evidence="1">
    <location>
        <begin position="23"/>
        <end position="44"/>
    </location>
</feature>
<evidence type="ECO:0000313" key="3">
    <source>
        <dbReference type="Proteomes" id="UP000078476"/>
    </source>
</evidence>
<evidence type="ECO:0000313" key="2">
    <source>
        <dbReference type="EMBL" id="OAI18622.1"/>
    </source>
</evidence>
<evidence type="ECO:0000256" key="1">
    <source>
        <dbReference type="SAM" id="Phobius"/>
    </source>
</evidence>
<dbReference type="EMBL" id="LUUI01000077">
    <property type="protein sequence ID" value="OAI18622.1"/>
    <property type="molecule type" value="Genomic_DNA"/>
</dbReference>
<dbReference type="RefSeq" id="WP_066978990.1">
    <property type="nucleotide sequence ID" value="NZ_LUUI01000077.1"/>
</dbReference>
<sequence length="206" mass="23368">MLNAIKPVAIACLFLAYPFLSAYLAKLGFASLELVVFAGISFWRGIKLEKILYRLATLALVAVLLVAAYFSNAYFIWLVPSFVYIGLTILFGHTLWSPPTLCERLVRLLYPDFIPGIAEYLRQVTWVWTVFFAVNVLVCALLPLFAGPKAWAVYTGVLVYLLMGVLVVAEWLYRHKRFPDLEIPPMLETAKFFALNGHKLFEDKPL</sequence>
<accession>A0A177NL98</accession>
<evidence type="ECO:0008006" key="4">
    <source>
        <dbReference type="Google" id="ProtNLM"/>
    </source>
</evidence>
<name>A0A177NL98_9GAMM</name>
<feature type="transmembrane region" description="Helical" evidence="1">
    <location>
        <begin position="151"/>
        <end position="173"/>
    </location>
</feature>
<keyword evidence="1" id="KW-0812">Transmembrane</keyword>
<feature type="transmembrane region" description="Helical" evidence="1">
    <location>
        <begin position="126"/>
        <end position="145"/>
    </location>
</feature>
<proteinExistence type="predicted"/>
<dbReference type="OrthoDB" id="8537043at2"/>
<dbReference type="AlphaFoldDB" id="A0A177NL98"/>
<dbReference type="Proteomes" id="UP000078476">
    <property type="component" value="Unassembled WGS sequence"/>
</dbReference>
<keyword evidence="1" id="KW-1133">Transmembrane helix</keyword>
<reference evidence="2 3" key="1">
    <citation type="submission" date="2016-03" db="EMBL/GenBank/DDBJ databases">
        <authorList>
            <person name="Ploux O."/>
        </authorList>
    </citation>
    <scope>NUCLEOTIDE SEQUENCE [LARGE SCALE GENOMIC DNA]</scope>
    <source>
        <strain evidence="2 3">R-45370</strain>
    </source>
</reference>
<organism evidence="2 3">
    <name type="scientific">Methylomonas lenta</name>
    <dbReference type="NCBI Taxonomy" id="980561"/>
    <lineage>
        <taxon>Bacteria</taxon>
        <taxon>Pseudomonadati</taxon>
        <taxon>Pseudomonadota</taxon>
        <taxon>Gammaproteobacteria</taxon>
        <taxon>Methylococcales</taxon>
        <taxon>Methylococcaceae</taxon>
        <taxon>Methylomonas</taxon>
    </lineage>
</organism>
<feature type="transmembrane region" description="Helical" evidence="1">
    <location>
        <begin position="51"/>
        <end position="70"/>
    </location>
</feature>
<feature type="transmembrane region" description="Helical" evidence="1">
    <location>
        <begin position="76"/>
        <end position="96"/>
    </location>
</feature>
<keyword evidence="1" id="KW-0472">Membrane</keyword>
<comment type="caution">
    <text evidence="2">The sequence shown here is derived from an EMBL/GenBank/DDBJ whole genome shotgun (WGS) entry which is preliminary data.</text>
</comment>
<keyword evidence="3" id="KW-1185">Reference proteome</keyword>